<sequence>MVIHNGNVFCDDGIFKKMDITITDNLIQDISEVKKETAFNIDATDMYVLPGIIDIHLHGALNKDFSDGNIFDLIEIAKYQLNNGITSFMPAAMAIPYPQIEKVCKMVADYQQNDLCSTFLGINLEAPFISSIKCGAQNPENVLPLEIDLFENLFNLSNKKIKIVGVAPEKNGIEEFINANKDKVIISIAHTNANYNEAKKAMDLGATHVTHIFNAMRLFHHRDVGVVGASIDNKECFIEMIGDGNFVSKEMMRYMMALIGTDRLVIISDSMPSTGKENGNYVLGGLEIYIKDKVGYLCKDDTLAGPAINLFEITKKMVLEFDFPLEQVIKLVTHNPAKSLNIYDVVGSITRGKKADLLVIDKDFNLKYIIHNGNIIRKEEI</sequence>
<comment type="caution">
    <text evidence="1">The sequence shown here is derived from an EMBL/GenBank/DDBJ whole genome shotgun (WGS) entry which is preliminary data.</text>
</comment>
<proteinExistence type="predicted"/>
<dbReference type="Proteomes" id="UP000188605">
    <property type="component" value="Unassembled WGS sequence"/>
</dbReference>
<gene>
    <name evidence="1" type="ORF">AN396_02430</name>
</gene>
<evidence type="ECO:0000313" key="2">
    <source>
        <dbReference type="Proteomes" id="UP000188605"/>
    </source>
</evidence>
<organism evidence="1 2">
    <name type="scientific">Candidatus Epulonipiscium fishelsonii</name>
    <dbReference type="NCBI Taxonomy" id="77094"/>
    <lineage>
        <taxon>Bacteria</taxon>
        <taxon>Bacillati</taxon>
        <taxon>Bacillota</taxon>
        <taxon>Clostridia</taxon>
        <taxon>Lachnospirales</taxon>
        <taxon>Lachnospiraceae</taxon>
        <taxon>Candidatus Epulonipiscium</taxon>
    </lineage>
</organism>
<evidence type="ECO:0000313" key="1">
    <source>
        <dbReference type="EMBL" id="ONI42103.1"/>
    </source>
</evidence>
<accession>A0ACC8XFE7</accession>
<keyword evidence="2" id="KW-1185">Reference proteome</keyword>
<dbReference type="EMBL" id="LJDB01000021">
    <property type="protein sequence ID" value="ONI42103.1"/>
    <property type="molecule type" value="Genomic_DNA"/>
</dbReference>
<reference evidence="1" key="1">
    <citation type="submission" date="2016-08" db="EMBL/GenBank/DDBJ databases">
        <authorList>
            <person name="Ngugi D.K."/>
            <person name="Miyake S."/>
            <person name="Stingl U."/>
        </authorList>
    </citation>
    <scope>NUCLEOTIDE SEQUENCE</scope>
    <source>
        <strain evidence="1">SCG-B11WGA-EpuloA1</strain>
    </source>
</reference>
<name>A0ACC8XFE7_9FIRM</name>
<protein>
    <submittedName>
        <fullName evidence="1">N-acetylglucosamine-6-phosphate deacetylase</fullName>
    </submittedName>
</protein>